<feature type="compositionally biased region" description="Low complexity" evidence="1">
    <location>
        <begin position="89"/>
        <end position="128"/>
    </location>
</feature>
<feature type="compositionally biased region" description="Low complexity" evidence="1">
    <location>
        <begin position="213"/>
        <end position="226"/>
    </location>
</feature>
<organism evidence="2 3">
    <name type="scientific">Triparma columacea</name>
    <dbReference type="NCBI Taxonomy" id="722753"/>
    <lineage>
        <taxon>Eukaryota</taxon>
        <taxon>Sar</taxon>
        <taxon>Stramenopiles</taxon>
        <taxon>Ochrophyta</taxon>
        <taxon>Bolidophyceae</taxon>
        <taxon>Parmales</taxon>
        <taxon>Triparmaceae</taxon>
        <taxon>Triparma</taxon>
    </lineage>
</organism>
<protein>
    <submittedName>
        <fullName evidence="2">Uncharacterized protein</fullName>
    </submittedName>
</protein>
<feature type="region of interest" description="Disordered" evidence="1">
    <location>
        <begin position="1"/>
        <end position="34"/>
    </location>
</feature>
<dbReference type="OrthoDB" id="10652435at2759"/>
<name>A0A9W7GQ49_9STRA</name>
<feature type="region of interest" description="Disordered" evidence="1">
    <location>
        <begin position="70"/>
        <end position="241"/>
    </location>
</feature>
<dbReference type="Proteomes" id="UP001165065">
    <property type="component" value="Unassembled WGS sequence"/>
</dbReference>
<feature type="compositionally biased region" description="Polar residues" evidence="1">
    <location>
        <begin position="73"/>
        <end position="86"/>
    </location>
</feature>
<evidence type="ECO:0000313" key="2">
    <source>
        <dbReference type="EMBL" id="GMI49024.1"/>
    </source>
</evidence>
<dbReference type="EMBL" id="BRYA01000453">
    <property type="protein sequence ID" value="GMI49024.1"/>
    <property type="molecule type" value="Genomic_DNA"/>
</dbReference>
<feature type="compositionally biased region" description="Low complexity" evidence="1">
    <location>
        <begin position="15"/>
        <end position="34"/>
    </location>
</feature>
<dbReference type="AlphaFoldDB" id="A0A9W7GQ49"/>
<evidence type="ECO:0000256" key="1">
    <source>
        <dbReference type="SAM" id="MobiDB-lite"/>
    </source>
</evidence>
<gene>
    <name evidence="2" type="ORF">TrCOL_g12592</name>
</gene>
<comment type="caution">
    <text evidence="2">The sequence shown here is derived from an EMBL/GenBank/DDBJ whole genome shotgun (WGS) entry which is preliminary data.</text>
</comment>
<keyword evidence="3" id="KW-1185">Reference proteome</keyword>
<feature type="compositionally biased region" description="Polar residues" evidence="1">
    <location>
        <begin position="146"/>
        <end position="163"/>
    </location>
</feature>
<proteinExistence type="predicted"/>
<reference evidence="3" key="1">
    <citation type="journal article" date="2023" name="Commun. Biol.">
        <title>Genome analysis of Parmales, the sister group of diatoms, reveals the evolutionary specialization of diatoms from phago-mixotrophs to photoautotrophs.</title>
        <authorList>
            <person name="Ban H."/>
            <person name="Sato S."/>
            <person name="Yoshikawa S."/>
            <person name="Yamada K."/>
            <person name="Nakamura Y."/>
            <person name="Ichinomiya M."/>
            <person name="Sato N."/>
            <person name="Blanc-Mathieu R."/>
            <person name="Endo H."/>
            <person name="Kuwata A."/>
            <person name="Ogata H."/>
        </authorList>
    </citation>
    <scope>NUCLEOTIDE SEQUENCE [LARGE SCALE GENOMIC DNA]</scope>
</reference>
<sequence>MRRQFGSKGASFSITNNAANNTANNTATSNTATTSTKSKYITSTGNNNKAKQPLATDTLGCIGLVMGKVQPSPRRQSATPSVNVSLGMSKPSSNRPSSSTTTTATTSSTLSSSRSATTPQPSASTSSPLITLASPPSPYVPDPSLTLHQSPLTSLKSPSNTLFSSPSPSPKPTHKTLKTYSCASLPLPKPDPPPSSAMDIDLPTVRPHPSSLPPGVSGYSSLPSSGSGAGGSKALPPPLGHTLTPETVEALGDKGCRVQVLVDIYKTKGCDREAFIREVGRVLGGGQEPKALKVFAEVL</sequence>
<evidence type="ECO:0000313" key="3">
    <source>
        <dbReference type="Proteomes" id="UP001165065"/>
    </source>
</evidence>
<accession>A0A9W7GQ49</accession>